<evidence type="ECO:0000256" key="1">
    <source>
        <dbReference type="SAM" id="MobiDB-lite"/>
    </source>
</evidence>
<accession>A0A6A5Y2V8</accession>
<feature type="region of interest" description="Disordered" evidence="1">
    <location>
        <begin position="121"/>
        <end position="145"/>
    </location>
</feature>
<dbReference type="Proteomes" id="UP000799778">
    <property type="component" value="Unassembled WGS sequence"/>
</dbReference>
<gene>
    <name evidence="2" type="ORF">BU24DRAFT_128956</name>
</gene>
<proteinExistence type="predicted"/>
<keyword evidence="3" id="KW-1185">Reference proteome</keyword>
<evidence type="ECO:0000313" key="3">
    <source>
        <dbReference type="Proteomes" id="UP000799778"/>
    </source>
</evidence>
<dbReference type="AlphaFoldDB" id="A0A6A5Y2V8"/>
<dbReference type="RefSeq" id="XP_033388234.1">
    <property type="nucleotide sequence ID" value="XM_033520993.1"/>
</dbReference>
<reference evidence="2" key="1">
    <citation type="journal article" date="2020" name="Stud. Mycol.">
        <title>101 Dothideomycetes genomes: a test case for predicting lifestyles and emergence of pathogens.</title>
        <authorList>
            <person name="Haridas S."/>
            <person name="Albert R."/>
            <person name="Binder M."/>
            <person name="Bloem J."/>
            <person name="Labutti K."/>
            <person name="Salamov A."/>
            <person name="Andreopoulos B."/>
            <person name="Baker S."/>
            <person name="Barry K."/>
            <person name="Bills G."/>
            <person name="Bluhm B."/>
            <person name="Cannon C."/>
            <person name="Castanera R."/>
            <person name="Culley D."/>
            <person name="Daum C."/>
            <person name="Ezra D."/>
            <person name="Gonzalez J."/>
            <person name="Henrissat B."/>
            <person name="Kuo A."/>
            <person name="Liang C."/>
            <person name="Lipzen A."/>
            <person name="Lutzoni F."/>
            <person name="Magnuson J."/>
            <person name="Mondo S."/>
            <person name="Nolan M."/>
            <person name="Ohm R."/>
            <person name="Pangilinan J."/>
            <person name="Park H.-J."/>
            <person name="Ramirez L."/>
            <person name="Alfaro M."/>
            <person name="Sun H."/>
            <person name="Tritt A."/>
            <person name="Yoshinaga Y."/>
            <person name="Zwiers L.-H."/>
            <person name="Turgeon B."/>
            <person name="Goodwin S."/>
            <person name="Spatafora J."/>
            <person name="Crous P."/>
            <person name="Grigoriev I."/>
        </authorList>
    </citation>
    <scope>NUCLEOTIDE SEQUENCE</scope>
    <source>
        <strain evidence="2">CBS 175.79</strain>
    </source>
</reference>
<dbReference type="GeneID" id="54278390"/>
<evidence type="ECO:0000313" key="2">
    <source>
        <dbReference type="EMBL" id="KAF2019895.1"/>
    </source>
</evidence>
<protein>
    <submittedName>
        <fullName evidence="2">Uncharacterized protein</fullName>
    </submittedName>
</protein>
<sequence length="145" mass="16420">MDPDRLSITLSLRLQIQDINEILTAHRNSLVYHLQSPSSPSPYPFSIPALESQRDELVQRLHLHMSEGVARGLTRDENENVGTFRRLLVEEQVARRDHAIARELGGLPAWDVRDRNARDIRGPVRAETAAPRRTAGPGRVKFAEQ</sequence>
<organism evidence="2 3">
    <name type="scientific">Aaosphaeria arxii CBS 175.79</name>
    <dbReference type="NCBI Taxonomy" id="1450172"/>
    <lineage>
        <taxon>Eukaryota</taxon>
        <taxon>Fungi</taxon>
        <taxon>Dikarya</taxon>
        <taxon>Ascomycota</taxon>
        <taxon>Pezizomycotina</taxon>
        <taxon>Dothideomycetes</taxon>
        <taxon>Pleosporomycetidae</taxon>
        <taxon>Pleosporales</taxon>
        <taxon>Pleosporales incertae sedis</taxon>
        <taxon>Aaosphaeria</taxon>
    </lineage>
</organism>
<dbReference type="EMBL" id="ML978067">
    <property type="protein sequence ID" value="KAF2019895.1"/>
    <property type="molecule type" value="Genomic_DNA"/>
</dbReference>
<name>A0A6A5Y2V8_9PLEO</name>